<dbReference type="RefSeq" id="XP_032803214.1">
    <property type="nucleotide sequence ID" value="XM_032947323.1"/>
</dbReference>
<keyword evidence="10" id="KW-0675">Receptor</keyword>
<evidence type="ECO:0000256" key="9">
    <source>
        <dbReference type="ARBA" id="ARBA00023136"/>
    </source>
</evidence>
<dbReference type="PANTHER" id="PTHR21444">
    <property type="entry name" value="COILED-COIL DOMAIN-CONTAINING PROTEIN 180"/>
    <property type="match status" value="1"/>
</dbReference>
<comment type="subcellular location">
    <subcellularLocation>
        <location evidence="1">Cell membrane</location>
        <topology evidence="1">Multi-pass membrane protein</topology>
    </subcellularLocation>
</comment>
<dbReference type="GO" id="GO:0071939">
    <property type="term" value="P:vitamin A import into cell"/>
    <property type="evidence" value="ECO:0007669"/>
    <property type="project" value="TreeGrafter"/>
</dbReference>
<dbReference type="GeneID" id="116939196"/>
<feature type="transmembrane region" description="Helical" evidence="12">
    <location>
        <begin position="270"/>
        <end position="295"/>
    </location>
</feature>
<feature type="transmembrane region" description="Helical" evidence="12">
    <location>
        <begin position="402"/>
        <end position="428"/>
    </location>
</feature>
<evidence type="ECO:0000313" key="14">
    <source>
        <dbReference type="RefSeq" id="XP_032803214.1"/>
    </source>
</evidence>
<evidence type="ECO:0000256" key="8">
    <source>
        <dbReference type="ARBA" id="ARBA00023072"/>
    </source>
</evidence>
<keyword evidence="13" id="KW-1185">Reference proteome</keyword>
<dbReference type="RefSeq" id="XP_032803223.1">
    <property type="nucleotide sequence ID" value="XM_032947332.1"/>
</dbReference>
<protein>
    <recommendedName>
        <fullName evidence="2">Receptor for retinol uptake STRA6</fullName>
    </recommendedName>
</protein>
<dbReference type="KEGG" id="pmrn:116939196"/>
<feature type="transmembrane region" description="Helical" evidence="12">
    <location>
        <begin position="448"/>
        <end position="467"/>
    </location>
</feature>
<reference evidence="13" key="2">
    <citation type="submission" date="2025-05" db="UniProtKB">
        <authorList>
            <consortium name="RefSeq"/>
        </authorList>
    </citation>
    <scope>NUCLEOTIDE SEQUENCE [LARGE SCALE GENOMIC DNA]</scope>
</reference>
<feature type="transmembrane region" description="Helical" evidence="12">
    <location>
        <begin position="240"/>
        <end position="258"/>
    </location>
</feature>
<keyword evidence="5 12" id="KW-0812">Transmembrane</keyword>
<organism evidence="13 14">
    <name type="scientific">Petromyzon marinus</name>
    <name type="common">Sea lamprey</name>
    <dbReference type="NCBI Taxonomy" id="7757"/>
    <lineage>
        <taxon>Eukaryota</taxon>
        <taxon>Metazoa</taxon>
        <taxon>Chordata</taxon>
        <taxon>Craniata</taxon>
        <taxon>Vertebrata</taxon>
        <taxon>Cyclostomata</taxon>
        <taxon>Hyperoartia</taxon>
        <taxon>Petromyzontiformes</taxon>
        <taxon>Petromyzontidae</taxon>
        <taxon>Petromyzon</taxon>
    </lineage>
</organism>
<evidence type="ECO:0000256" key="6">
    <source>
        <dbReference type="ARBA" id="ARBA00022893"/>
    </source>
</evidence>
<keyword evidence="9 12" id="KW-0472">Membrane</keyword>
<dbReference type="AlphaFoldDB" id="A0AAJ7SPR6"/>
<evidence type="ECO:0000256" key="7">
    <source>
        <dbReference type="ARBA" id="ARBA00022989"/>
    </source>
</evidence>
<evidence type="ECO:0000256" key="10">
    <source>
        <dbReference type="ARBA" id="ARBA00023170"/>
    </source>
</evidence>
<dbReference type="Proteomes" id="UP001318040">
    <property type="component" value="Chromosome 1"/>
</dbReference>
<dbReference type="GO" id="GO:0005886">
    <property type="term" value="C:plasma membrane"/>
    <property type="evidence" value="ECO:0007669"/>
    <property type="project" value="UniProtKB-SubCell"/>
</dbReference>
<evidence type="ECO:0000256" key="4">
    <source>
        <dbReference type="ARBA" id="ARBA00022475"/>
    </source>
</evidence>
<feature type="transmembrane region" description="Helical" evidence="12">
    <location>
        <begin position="302"/>
        <end position="319"/>
    </location>
</feature>
<keyword evidence="6" id="KW-0845">Vitamin A</keyword>
<feature type="transmembrane region" description="Helical" evidence="12">
    <location>
        <begin position="331"/>
        <end position="355"/>
    </location>
</feature>
<accession>A0AAJ7SPR6</accession>
<proteinExistence type="predicted"/>
<dbReference type="GO" id="GO:0019841">
    <property type="term" value="F:retinol binding"/>
    <property type="evidence" value="ECO:0007669"/>
    <property type="project" value="UniProtKB-KW"/>
</dbReference>
<keyword evidence="3" id="KW-0813">Transport</keyword>
<gene>
    <name evidence="14 15" type="primary">LOC116939196</name>
</gene>
<evidence type="ECO:0000256" key="1">
    <source>
        <dbReference type="ARBA" id="ARBA00004651"/>
    </source>
</evidence>
<keyword evidence="7 12" id="KW-1133">Transmembrane helix</keyword>
<sequence length="651" mass="72925">MAALNETDMSYDYYEIGVKLPEEPVATPEPPCEPKFRGDFLHPWVGVASLVCTIGLSFIVKRQQFCKNCSKGYPGLLAPVHFLENRSNRKLFAAGFGVVLCTLCRVAFLDSPLPFATGDSKEIKELLKILAFLYYTLVYYPLLACATVHSRPSHILGALFSWFHLATLICHKIECPRSPTLHSYYDLLASLPQMLCLLYLSVRYPILLVSACRKPVYGCQEEDYESQYVRWLFKRKAPKVRKTTSIAFASLITTYMSSQTEGFCYPTKMVITALISAITVYQVALVLVVLLVPLLQKVRSGVSVDIVYLLAGFGVILSQDNAEAVEIFKHFLWVLEVCYVVSVAAACLITIYMLLRTFAMQREHLLAMYRGDTSEIIPKNQSLPSSGLSVVSWMTYSGFQTALIFLGFAIQAIIYYICSVAIAFLLIIPSMYGLTAVALNIVRNMWPFWLMLVLVIVVQHLLARLVFLKKSEHHSSLDNLRLLYITTYMLFCYNIFIGVLTGFWRLIITAMYNTVHLCRMDVSLLSQGVALYDPGYRCYVGFLQLEASHAHPVVRAFCKALVRATSNSSCSASVVPTRDVEEAGVQLVQRRAQGVRLLRAHQSRGRWLVAYTLLRNPCLLPRKRTSPPAQGAHSTTTNGGGLTAGGETEKM</sequence>
<evidence type="ECO:0000256" key="3">
    <source>
        <dbReference type="ARBA" id="ARBA00022448"/>
    </source>
</evidence>
<keyword evidence="8" id="KW-0683">Retinol-binding</keyword>
<dbReference type="Pfam" id="PF14752">
    <property type="entry name" value="RBP_receptor"/>
    <property type="match status" value="1"/>
</dbReference>
<name>A0AAJ7SPR6_PETMA</name>
<feature type="transmembrane region" description="Helical" evidence="12">
    <location>
        <begin position="129"/>
        <end position="148"/>
    </location>
</feature>
<reference evidence="14 15" key="1">
    <citation type="submission" date="2025-04" db="UniProtKB">
        <authorList>
            <consortium name="RefSeq"/>
        </authorList>
    </citation>
    <scope>IDENTIFICATION</scope>
    <source>
        <tissue evidence="14 15">Sperm</tissue>
    </source>
</reference>
<feature type="transmembrane region" description="Helical" evidence="12">
    <location>
        <begin position="40"/>
        <end position="60"/>
    </location>
</feature>
<evidence type="ECO:0000313" key="13">
    <source>
        <dbReference type="Proteomes" id="UP001318040"/>
    </source>
</evidence>
<evidence type="ECO:0000256" key="2">
    <source>
        <dbReference type="ARBA" id="ARBA00014411"/>
    </source>
</evidence>
<evidence type="ECO:0000256" key="12">
    <source>
        <dbReference type="SAM" id="Phobius"/>
    </source>
</evidence>
<dbReference type="PANTHER" id="PTHR21444:SF16">
    <property type="entry name" value="RECEPTOR FOR RETINOL UPTAKE STRA6"/>
    <property type="match status" value="1"/>
</dbReference>
<evidence type="ECO:0000256" key="11">
    <source>
        <dbReference type="SAM" id="MobiDB-lite"/>
    </source>
</evidence>
<feature type="transmembrane region" description="Helical" evidence="12">
    <location>
        <begin position="91"/>
        <end position="109"/>
    </location>
</feature>
<dbReference type="GO" id="GO:0016918">
    <property type="term" value="F:retinal binding"/>
    <property type="evidence" value="ECO:0007669"/>
    <property type="project" value="UniProtKB-KW"/>
</dbReference>
<dbReference type="GO" id="GO:0038023">
    <property type="term" value="F:signaling receptor activity"/>
    <property type="evidence" value="ECO:0007669"/>
    <property type="project" value="InterPro"/>
</dbReference>
<dbReference type="GO" id="GO:0034632">
    <property type="term" value="F:retinol transmembrane transporter activity"/>
    <property type="evidence" value="ECO:0007669"/>
    <property type="project" value="InterPro"/>
</dbReference>
<evidence type="ECO:0000256" key="5">
    <source>
        <dbReference type="ARBA" id="ARBA00022692"/>
    </source>
</evidence>
<dbReference type="InterPro" id="IPR026612">
    <property type="entry name" value="STRA6-like"/>
</dbReference>
<keyword evidence="4" id="KW-1003">Cell membrane</keyword>
<feature type="region of interest" description="Disordered" evidence="11">
    <location>
        <begin position="622"/>
        <end position="651"/>
    </location>
</feature>
<feature type="transmembrane region" description="Helical" evidence="12">
    <location>
        <begin position="488"/>
        <end position="512"/>
    </location>
</feature>
<evidence type="ECO:0000313" key="15">
    <source>
        <dbReference type="RefSeq" id="XP_032803223.1"/>
    </source>
</evidence>